<evidence type="ECO:0008006" key="4">
    <source>
        <dbReference type="Google" id="ProtNLM"/>
    </source>
</evidence>
<dbReference type="STRING" id="561176.SAMN04488561_5374"/>
<dbReference type="Proteomes" id="UP000181980">
    <property type="component" value="Unassembled WGS sequence"/>
</dbReference>
<feature type="region of interest" description="Disordered" evidence="1">
    <location>
        <begin position="61"/>
        <end position="84"/>
    </location>
</feature>
<feature type="compositionally biased region" description="Basic and acidic residues" evidence="1">
    <location>
        <begin position="72"/>
        <end position="84"/>
    </location>
</feature>
<dbReference type="EMBL" id="FNUC01000004">
    <property type="protein sequence ID" value="SEF16416.1"/>
    <property type="molecule type" value="Genomic_DNA"/>
</dbReference>
<evidence type="ECO:0000313" key="2">
    <source>
        <dbReference type="EMBL" id="SEF16416.1"/>
    </source>
</evidence>
<reference evidence="3" key="1">
    <citation type="submission" date="2016-10" db="EMBL/GenBank/DDBJ databases">
        <authorList>
            <person name="Varghese N."/>
            <person name="Submissions S."/>
        </authorList>
    </citation>
    <scope>NUCLEOTIDE SEQUENCE [LARGE SCALE GENOMIC DNA]</scope>
    <source>
        <strain evidence="3">DSM 45237</strain>
    </source>
</reference>
<dbReference type="AlphaFoldDB" id="A0A1H5PRN4"/>
<gene>
    <name evidence="2" type="ORF">SAMN04488561_5374</name>
</gene>
<sequence>MSTTIRVPRDLHDRLSRYAAAHHTSLAGAIGRALDAEERAAFWDDVRSTMGTREGVTELRGETERYAGSLKDGLDPDERWDDVL</sequence>
<dbReference type="OrthoDB" id="5195446at2"/>
<dbReference type="SUPFAM" id="SSF47598">
    <property type="entry name" value="Ribbon-helix-helix"/>
    <property type="match status" value="1"/>
</dbReference>
<name>A0A1H5PRN4_9ACTN</name>
<protein>
    <recommendedName>
        <fullName evidence="4">Antitoxin</fullName>
    </recommendedName>
</protein>
<evidence type="ECO:0000313" key="3">
    <source>
        <dbReference type="Proteomes" id="UP000181980"/>
    </source>
</evidence>
<organism evidence="2 3">
    <name type="scientific">Jiangella alba</name>
    <dbReference type="NCBI Taxonomy" id="561176"/>
    <lineage>
        <taxon>Bacteria</taxon>
        <taxon>Bacillati</taxon>
        <taxon>Actinomycetota</taxon>
        <taxon>Actinomycetes</taxon>
        <taxon>Jiangellales</taxon>
        <taxon>Jiangellaceae</taxon>
        <taxon>Jiangella</taxon>
    </lineage>
</organism>
<evidence type="ECO:0000256" key="1">
    <source>
        <dbReference type="SAM" id="MobiDB-lite"/>
    </source>
</evidence>
<proteinExistence type="predicted"/>
<accession>A0A1H5PRN4</accession>
<dbReference type="RefSeq" id="WP_141711330.1">
    <property type="nucleotide sequence ID" value="NZ_FNUC01000004.1"/>
</dbReference>
<keyword evidence="3" id="KW-1185">Reference proteome</keyword>
<dbReference type="InterPro" id="IPR010985">
    <property type="entry name" value="Ribbon_hlx_hlx"/>
</dbReference>
<dbReference type="GO" id="GO:0006355">
    <property type="term" value="P:regulation of DNA-templated transcription"/>
    <property type="evidence" value="ECO:0007669"/>
    <property type="project" value="InterPro"/>
</dbReference>